<keyword evidence="4 5" id="KW-0472">Membrane</keyword>
<proteinExistence type="predicted"/>
<feature type="transmembrane region" description="Helical" evidence="5">
    <location>
        <begin position="393"/>
        <end position="417"/>
    </location>
</feature>
<evidence type="ECO:0000259" key="7">
    <source>
        <dbReference type="Pfam" id="PF12537"/>
    </source>
</evidence>
<reference evidence="8" key="1">
    <citation type="submission" date="2014-02" db="EMBL/GenBank/DDBJ databases">
        <authorList>
            <person name="Genoscope - CEA"/>
        </authorList>
    </citation>
    <scope>NUCLEOTIDE SEQUENCE</scope>
    <source>
        <strain evidence="8">LS3</strain>
    </source>
</reference>
<feature type="domain" description="Golgi pH regulator conserved" evidence="7">
    <location>
        <begin position="143"/>
        <end position="205"/>
    </location>
</feature>
<feature type="transmembrane region" description="Helical" evidence="5">
    <location>
        <begin position="70"/>
        <end position="95"/>
    </location>
</feature>
<feature type="transmembrane region" description="Helical" evidence="5">
    <location>
        <begin position="351"/>
        <end position="372"/>
    </location>
</feature>
<comment type="subcellular location">
    <subcellularLocation>
        <location evidence="1">Membrane</location>
        <topology evidence="1">Multi-pass membrane protein</topology>
    </subcellularLocation>
</comment>
<evidence type="ECO:0000256" key="1">
    <source>
        <dbReference type="ARBA" id="ARBA00004141"/>
    </source>
</evidence>
<dbReference type="InterPro" id="IPR025969">
    <property type="entry name" value="ABA_GPCR_dom"/>
</dbReference>
<dbReference type="InterPro" id="IPR015672">
    <property type="entry name" value="GPHR/GTG"/>
</dbReference>
<dbReference type="GO" id="GO:0016020">
    <property type="term" value="C:membrane"/>
    <property type="evidence" value="ECO:0007669"/>
    <property type="project" value="UniProtKB-SubCell"/>
</dbReference>
<feature type="domain" description="Abscisic acid G-protein coupled receptor-like" evidence="6">
    <location>
        <begin position="277"/>
        <end position="461"/>
    </location>
</feature>
<dbReference type="EMBL" id="HG937694">
    <property type="protein sequence ID" value="CDP39100.1"/>
    <property type="molecule type" value="Genomic_DNA"/>
</dbReference>
<feature type="transmembrane region" description="Helical" evidence="5">
    <location>
        <begin position="37"/>
        <end position="58"/>
    </location>
</feature>
<accession>A0A060TDC7</accession>
<dbReference type="PhylomeDB" id="A0A060TDC7"/>
<sequence length="478" mass="52945">MFAVIQAVLFCVTGAVVFVGALQFGYPKLASSSSYTVPAYVFSLTVSISYLLAQLALCEVINLFESTARYYLWEATVDSILCLLTVVVPVVALWYSFDEFLPTSWLHVVVVVVTYALGMFAFFHIALPFDFDTITRESATWGESMVARVAVVGVICMALLSGIGTVSAPFASFVYKPRQVSQQDLDRLQNSIDATDSMIASKRESLRVVHQQLKSKNEQEPSSNRMMRAMKSFLGNDGISREIAALQTEIGALERMKRSLLGDLDSMNSRYRAQLYASTAGGQVMDLFQKAFALYCMYRIINSFVIRNPFIMRWSQSQTSSDPVVLTMAHLMHSFFPQWGQVEAWTRQLGFLFSGVVFVASITSVVATYQLVRRAMQSWMVTTPSPVPSSSPVSPLLMAMVLGTYAISTCLILRSNLPPEISSAITEALGAPLDNDIVQALFDTVFFLSSMAAVVVLTIVSRIKMQEEDDLEAGMKYE</sequence>
<protein>
    <submittedName>
        <fullName evidence="8">ARAD1D49830p</fullName>
    </submittedName>
</protein>
<evidence type="ECO:0000259" key="6">
    <source>
        <dbReference type="Pfam" id="PF12430"/>
    </source>
</evidence>
<keyword evidence="3 5" id="KW-1133">Transmembrane helix</keyword>
<organism evidence="8">
    <name type="scientific">Blastobotrys adeninivorans</name>
    <name type="common">Yeast</name>
    <name type="synonym">Arxula adeninivorans</name>
    <dbReference type="NCBI Taxonomy" id="409370"/>
    <lineage>
        <taxon>Eukaryota</taxon>
        <taxon>Fungi</taxon>
        <taxon>Dikarya</taxon>
        <taxon>Ascomycota</taxon>
        <taxon>Saccharomycotina</taxon>
        <taxon>Dipodascomycetes</taxon>
        <taxon>Dipodascales</taxon>
        <taxon>Trichomonascaceae</taxon>
        <taxon>Blastobotrys</taxon>
    </lineage>
</organism>
<dbReference type="Pfam" id="PF12430">
    <property type="entry name" value="ABA_GPCR"/>
    <property type="match status" value="1"/>
</dbReference>
<evidence type="ECO:0000256" key="5">
    <source>
        <dbReference type="SAM" id="Phobius"/>
    </source>
</evidence>
<gene>
    <name evidence="8" type="ORF">GNLVRS02_ARAD1D49830g</name>
</gene>
<feature type="transmembrane region" description="Helical" evidence="5">
    <location>
        <begin position="107"/>
        <end position="129"/>
    </location>
</feature>
<dbReference type="InterPro" id="IPR022535">
    <property type="entry name" value="Golgi_pH-regulator_cons_dom"/>
</dbReference>
<feature type="transmembrane region" description="Helical" evidence="5">
    <location>
        <begin position="149"/>
        <end position="175"/>
    </location>
</feature>
<dbReference type="Pfam" id="PF12537">
    <property type="entry name" value="GPHR_N"/>
    <property type="match status" value="1"/>
</dbReference>
<reference evidence="8" key="2">
    <citation type="submission" date="2014-06" db="EMBL/GenBank/DDBJ databases">
        <title>The complete genome of Blastobotrys (Arxula) adeninivorans LS3 - a yeast of biotechnological interest.</title>
        <authorList>
            <person name="Kunze G."/>
            <person name="Gaillardin C."/>
            <person name="Czernicka M."/>
            <person name="Durrens P."/>
            <person name="Martin T."/>
            <person name="Boer E."/>
            <person name="Gabaldon T."/>
            <person name="Cruz J."/>
            <person name="Talla E."/>
            <person name="Marck C."/>
            <person name="Goffeau A."/>
            <person name="Barbe V."/>
            <person name="Baret P."/>
            <person name="Baronian K."/>
            <person name="Beier S."/>
            <person name="Bleykasten C."/>
            <person name="Bode R."/>
            <person name="Casaregola S."/>
            <person name="Despons L."/>
            <person name="Fairhead C."/>
            <person name="Giersberg M."/>
            <person name="Gierski P."/>
            <person name="Hahnel U."/>
            <person name="Hartmann A."/>
            <person name="Jankowska D."/>
            <person name="Jubin C."/>
            <person name="Jung P."/>
            <person name="Lafontaine I."/>
            <person name="Leh-Louis V."/>
            <person name="Lemaire M."/>
            <person name="Marcet-Houben M."/>
            <person name="Mascher M."/>
            <person name="Morel G."/>
            <person name="Richard G.-F."/>
            <person name="Riechen J."/>
            <person name="Sacerdot C."/>
            <person name="Sarkar A."/>
            <person name="Savel G."/>
            <person name="Schacherer J."/>
            <person name="Sherman D."/>
            <person name="Straub M.-L."/>
            <person name="Stein N."/>
            <person name="Thierry A."/>
            <person name="Trautwein-Schult A."/>
            <person name="Westhof E."/>
            <person name="Worch S."/>
            <person name="Dujon B."/>
            <person name="Souciet J.-L."/>
            <person name="Wincker P."/>
            <person name="Scholz U."/>
            <person name="Neuveglise N."/>
        </authorList>
    </citation>
    <scope>NUCLEOTIDE SEQUENCE</scope>
    <source>
        <strain evidence="8">LS3</strain>
    </source>
</reference>
<dbReference type="PANTHER" id="PTHR15948:SF0">
    <property type="entry name" value="GOLGI PH REGULATOR A-RELATED"/>
    <property type="match status" value="1"/>
</dbReference>
<dbReference type="PANTHER" id="PTHR15948">
    <property type="entry name" value="G-PROTEIN COUPLED RECEPTOR 89-RELATED"/>
    <property type="match status" value="1"/>
</dbReference>
<keyword evidence="2 5" id="KW-0812">Transmembrane</keyword>
<dbReference type="AlphaFoldDB" id="A0A060TDC7"/>
<evidence type="ECO:0000256" key="3">
    <source>
        <dbReference type="ARBA" id="ARBA00022989"/>
    </source>
</evidence>
<evidence type="ECO:0000256" key="2">
    <source>
        <dbReference type="ARBA" id="ARBA00022692"/>
    </source>
</evidence>
<name>A0A060TDC7_BLAAD</name>
<feature type="transmembrane region" description="Helical" evidence="5">
    <location>
        <begin position="437"/>
        <end position="460"/>
    </location>
</feature>
<evidence type="ECO:0000256" key="4">
    <source>
        <dbReference type="ARBA" id="ARBA00023136"/>
    </source>
</evidence>
<evidence type="ECO:0000313" key="8">
    <source>
        <dbReference type="EMBL" id="CDP39100.1"/>
    </source>
</evidence>